<dbReference type="RefSeq" id="WP_146966572.1">
    <property type="nucleotide sequence ID" value="NZ_AP019822.1"/>
</dbReference>
<reference evidence="3 4" key="1">
    <citation type="submission" date="2019-07" db="EMBL/GenBank/DDBJ databases">
        <title>Complete Genome Sequence of Leptotrichia goodfellowii Strain JCM 16774.</title>
        <authorList>
            <person name="Watanabe S."/>
            <person name="Cui L."/>
        </authorList>
    </citation>
    <scope>NUCLEOTIDE SEQUENCE [LARGE SCALE GENOMIC DNA]</scope>
    <source>
        <strain evidence="3 4">JCM16774</strain>
    </source>
</reference>
<organism evidence="3 4">
    <name type="scientific">Pseudoleptotrichia goodfellowii</name>
    <dbReference type="NCBI Taxonomy" id="157692"/>
    <lineage>
        <taxon>Bacteria</taxon>
        <taxon>Fusobacteriati</taxon>
        <taxon>Fusobacteriota</taxon>
        <taxon>Fusobacteriia</taxon>
        <taxon>Fusobacteriales</taxon>
        <taxon>Leptotrichiaceae</taxon>
        <taxon>Pseudoleptotrichia</taxon>
    </lineage>
</organism>
<accession>A0A510JCL7</accession>
<dbReference type="InterPro" id="IPR022996">
    <property type="entry name" value="UPF0310"/>
</dbReference>
<feature type="domain" description="EVE" evidence="2">
    <location>
        <begin position="2"/>
        <end position="130"/>
    </location>
</feature>
<evidence type="ECO:0000256" key="1">
    <source>
        <dbReference type="HAMAP-Rule" id="MF_00771"/>
    </source>
</evidence>
<dbReference type="NCBIfam" id="NF002616">
    <property type="entry name" value="PRK02268.1-2"/>
    <property type="match status" value="1"/>
</dbReference>
<dbReference type="InterPro" id="IPR002740">
    <property type="entry name" value="EVE_domain"/>
</dbReference>
<dbReference type="Proteomes" id="UP000321606">
    <property type="component" value="Chromosome"/>
</dbReference>
<dbReference type="EMBL" id="AP019822">
    <property type="protein sequence ID" value="BBM37042.1"/>
    <property type="molecule type" value="Genomic_DNA"/>
</dbReference>
<dbReference type="SUPFAM" id="SSF88697">
    <property type="entry name" value="PUA domain-like"/>
    <property type="match status" value="1"/>
</dbReference>
<name>A0A510JCL7_9FUSO</name>
<dbReference type="CDD" id="cd21132">
    <property type="entry name" value="EVE-like"/>
    <property type="match status" value="1"/>
</dbReference>
<dbReference type="InterPro" id="IPR015947">
    <property type="entry name" value="PUA-like_sf"/>
</dbReference>
<gene>
    <name evidence="3" type="ORF">JCM16774_1994</name>
</gene>
<evidence type="ECO:0000313" key="3">
    <source>
        <dbReference type="EMBL" id="BBM37042.1"/>
    </source>
</evidence>
<dbReference type="HAMAP" id="MF_00771">
    <property type="entry name" value="UPF0310"/>
    <property type="match status" value="1"/>
</dbReference>
<dbReference type="OrthoDB" id="9793567at2"/>
<evidence type="ECO:0000259" key="2">
    <source>
        <dbReference type="Pfam" id="PF01878"/>
    </source>
</evidence>
<dbReference type="Pfam" id="PF01878">
    <property type="entry name" value="EVE"/>
    <property type="match status" value="1"/>
</dbReference>
<comment type="similarity">
    <text evidence="1">Belongs to the UPF0310 family.</text>
</comment>
<dbReference type="Gene3D" id="3.10.590.10">
    <property type="entry name" value="ph1033 like domains"/>
    <property type="match status" value="1"/>
</dbReference>
<sequence length="141" mass="16706">MKYWLGVVSKEHVLRGVEGGFCQVCHGKAVPLKRMKKGDYLIYYSPKISMDSDIKCQEITAIGKIKDERIYKFQMSENFVPYRRNVKFLKLKGKCSINELREHHEWLKYSKQLRYGHFQVSEEFFKFICSFFICDSVIEVG</sequence>
<proteinExistence type="inferred from homology"/>
<evidence type="ECO:0000313" key="4">
    <source>
        <dbReference type="Proteomes" id="UP000321606"/>
    </source>
</evidence>
<dbReference type="AlphaFoldDB" id="A0A510JCL7"/>
<protein>
    <recommendedName>
        <fullName evidence="1">UPF0310 protein JCM16774_1994</fullName>
    </recommendedName>
</protein>
<dbReference type="KEGG" id="lgo:JCM16774_1994"/>